<evidence type="ECO:0000313" key="3">
    <source>
        <dbReference type="EMBL" id="QQC87618.1"/>
    </source>
</evidence>
<dbReference type="Proteomes" id="UP000596130">
    <property type="component" value="Chromosome"/>
</dbReference>
<evidence type="ECO:0000259" key="2">
    <source>
        <dbReference type="Pfam" id="PF00975"/>
    </source>
</evidence>
<dbReference type="EMBL" id="CP065959">
    <property type="protein sequence ID" value="QQC87618.1"/>
    <property type="molecule type" value="Genomic_DNA"/>
</dbReference>
<protein>
    <submittedName>
        <fullName evidence="3">Thioesterase</fullName>
    </submittedName>
</protein>
<comment type="similarity">
    <text evidence="1">Belongs to the thioesterase family.</text>
</comment>
<accession>A0A7T4TWG8</accession>
<dbReference type="InterPro" id="IPR001031">
    <property type="entry name" value="Thioesterase"/>
</dbReference>
<evidence type="ECO:0000313" key="4">
    <source>
        <dbReference type="Proteomes" id="UP000596130"/>
    </source>
</evidence>
<proteinExistence type="inferred from homology"/>
<dbReference type="Pfam" id="PF00975">
    <property type="entry name" value="Thioesterase"/>
    <property type="match status" value="1"/>
</dbReference>
<name>A0A7T4TWG8_9ACTN</name>
<organism evidence="3 4">
    <name type="scientific">Streptomyces alfalfae</name>
    <dbReference type="NCBI Taxonomy" id="1642299"/>
    <lineage>
        <taxon>Bacteria</taxon>
        <taxon>Bacillati</taxon>
        <taxon>Actinomycetota</taxon>
        <taxon>Actinomycetes</taxon>
        <taxon>Kitasatosporales</taxon>
        <taxon>Streptomycetaceae</taxon>
        <taxon>Streptomyces</taxon>
    </lineage>
</organism>
<dbReference type="PANTHER" id="PTHR11487">
    <property type="entry name" value="THIOESTERASE"/>
    <property type="match status" value="1"/>
</dbReference>
<reference evidence="3 4" key="1">
    <citation type="submission" date="2020-12" db="EMBL/GenBank/DDBJ databases">
        <title>Identification and biosynthesis of polyene macrolides produced by Streptomyces alfalfae Men-myco-93-63.</title>
        <authorList>
            <person name="Liu D."/>
            <person name="Li Y."/>
            <person name="Liu L."/>
            <person name="Han X."/>
            <person name="Shen F."/>
        </authorList>
    </citation>
    <scope>NUCLEOTIDE SEQUENCE [LARGE SCALE GENOMIC DNA]</scope>
    <source>
        <strain evidence="3 4">Men-myco-93-63</strain>
    </source>
</reference>
<gene>
    <name evidence="3" type="ORF">I8755_03750</name>
</gene>
<dbReference type="InterPro" id="IPR029058">
    <property type="entry name" value="AB_hydrolase_fold"/>
</dbReference>
<feature type="domain" description="Thioesterase" evidence="2">
    <location>
        <begin position="28"/>
        <end position="237"/>
    </location>
</feature>
<dbReference type="SUPFAM" id="SSF53474">
    <property type="entry name" value="alpha/beta-Hydrolases"/>
    <property type="match status" value="1"/>
</dbReference>
<dbReference type="GO" id="GO:0008610">
    <property type="term" value="P:lipid biosynthetic process"/>
    <property type="evidence" value="ECO:0007669"/>
    <property type="project" value="TreeGrafter"/>
</dbReference>
<dbReference type="AlphaFoldDB" id="A0A7T4TWG8"/>
<evidence type="ECO:0000256" key="1">
    <source>
        <dbReference type="ARBA" id="ARBA00007169"/>
    </source>
</evidence>
<dbReference type="Gene3D" id="3.40.50.1820">
    <property type="entry name" value="alpha/beta hydrolase"/>
    <property type="match status" value="1"/>
</dbReference>
<dbReference type="PANTHER" id="PTHR11487:SF0">
    <property type="entry name" value="S-ACYL FATTY ACID SYNTHASE THIOESTERASE, MEDIUM CHAIN"/>
    <property type="match status" value="1"/>
</dbReference>
<dbReference type="InterPro" id="IPR012223">
    <property type="entry name" value="TEII"/>
</dbReference>
<dbReference type="RefSeq" id="WP_198501751.1">
    <property type="nucleotide sequence ID" value="NZ_CP065959.1"/>
</dbReference>
<sequence length="264" mass="29048">MEGTAKGKKGKKDRLIAYRRTGNESATRLFFLPYAGKGASGYREIADSFGPEVEPVLLQTPGRENRLAEPAVDDIDALVTQLATALRGHLDAPFALFGHSMGSLVAFELAAHLERTEPGLPGPVALFVSAESAPHLLVPPEVTDEQLTDEQFLADPTRVRENSPLRTDPLFLELMLPSYRADCRLVERYAARRSHTSVSCPISAFTGEYDEVVPPESVAGWKQHTTDRFRLRMLPSGEEAFFEPESFPLITAGVESDLRAARQP</sequence>